<keyword evidence="2" id="KW-1185">Reference proteome</keyword>
<name>A0AA48GNP8_9BACT</name>
<dbReference type="InterPro" id="IPR052707">
    <property type="entry name" value="OsmC_Ohr_Peroxiredoxin"/>
</dbReference>
<dbReference type="PANTHER" id="PTHR42830">
    <property type="entry name" value="OSMOTICALLY INDUCIBLE FAMILY PROTEIN"/>
    <property type="match status" value="1"/>
</dbReference>
<dbReference type="RefSeq" id="WP_243333707.1">
    <property type="nucleotide sequence ID" value="NZ_AP027081.1"/>
</dbReference>
<evidence type="ECO:0000313" key="2">
    <source>
        <dbReference type="Proteomes" id="UP001228113"/>
    </source>
</evidence>
<dbReference type="Pfam" id="PF02566">
    <property type="entry name" value="OsmC"/>
    <property type="match status" value="1"/>
</dbReference>
<dbReference type="InterPro" id="IPR015946">
    <property type="entry name" value="KH_dom-like_a/b"/>
</dbReference>
<sequence>MIKHEVEISWSRGDAPFTDAKYSRAHRWVFDGGAVVMATSSPSVVPLPYSDPVFVDPEEALVAAASSCHMLWFLSIAAGRGFTVDSYEDRAVGYMGRNGEGRIAMVRIALHPCIRFAGEGPDEAQVQEMHEASHDCCMIANSLRTEVKVEAPFKRP</sequence>
<organism evidence="1 2">
    <name type="scientific">Mesoterricola sediminis</name>
    <dbReference type="NCBI Taxonomy" id="2927980"/>
    <lineage>
        <taxon>Bacteria</taxon>
        <taxon>Pseudomonadati</taxon>
        <taxon>Acidobacteriota</taxon>
        <taxon>Holophagae</taxon>
        <taxon>Holophagales</taxon>
        <taxon>Holophagaceae</taxon>
        <taxon>Mesoterricola</taxon>
    </lineage>
</organism>
<reference evidence="1" key="1">
    <citation type="journal article" date="2023" name="Int. J. Syst. Evol. Microbiol.">
        <title>Mesoterricola silvestris gen. nov., sp. nov., Mesoterricola sediminis sp. nov., Geothrix oryzae sp. nov., Geothrix edaphica sp. nov., Geothrix rubra sp. nov., and Geothrix limicola sp. nov., six novel members of Acidobacteriota isolated from soils.</title>
        <authorList>
            <person name="Itoh H."/>
            <person name="Sugisawa Y."/>
            <person name="Mise K."/>
            <person name="Xu Z."/>
            <person name="Kuniyasu M."/>
            <person name="Ushijima N."/>
            <person name="Kawano K."/>
            <person name="Kobayashi E."/>
            <person name="Shiratori Y."/>
            <person name="Masuda Y."/>
            <person name="Senoo K."/>
        </authorList>
    </citation>
    <scope>NUCLEOTIDE SEQUENCE</scope>
    <source>
        <strain evidence="1">W786</strain>
    </source>
</reference>
<dbReference type="PANTHER" id="PTHR42830:SF2">
    <property type="entry name" value="OSMC_OHR FAMILY PROTEIN"/>
    <property type="match status" value="1"/>
</dbReference>
<proteinExistence type="predicted"/>
<dbReference type="SUPFAM" id="SSF82784">
    <property type="entry name" value="OsmC-like"/>
    <property type="match status" value="1"/>
</dbReference>
<dbReference type="EMBL" id="AP027081">
    <property type="protein sequence ID" value="BDU76466.1"/>
    <property type="molecule type" value="Genomic_DNA"/>
</dbReference>
<dbReference type="InterPro" id="IPR003718">
    <property type="entry name" value="OsmC/Ohr_fam"/>
</dbReference>
<gene>
    <name evidence="1" type="ORF">METESE_14240</name>
</gene>
<dbReference type="KEGG" id="msea:METESE_14240"/>
<dbReference type="InterPro" id="IPR036102">
    <property type="entry name" value="OsmC/Ohrsf"/>
</dbReference>
<accession>A0AA48GNP8</accession>
<dbReference type="Proteomes" id="UP001228113">
    <property type="component" value="Chromosome"/>
</dbReference>
<dbReference type="AlphaFoldDB" id="A0AA48GNP8"/>
<protein>
    <submittedName>
        <fullName evidence="1">Peroxiredoxin</fullName>
    </submittedName>
</protein>
<evidence type="ECO:0000313" key="1">
    <source>
        <dbReference type="EMBL" id="BDU76466.1"/>
    </source>
</evidence>
<dbReference type="Gene3D" id="3.30.300.20">
    <property type="match status" value="1"/>
</dbReference>